<evidence type="ECO:0000313" key="2">
    <source>
        <dbReference type="Proteomes" id="UP001220610"/>
    </source>
</evidence>
<dbReference type="InterPro" id="IPR051200">
    <property type="entry name" value="Host-pathogen_enzymatic-act"/>
</dbReference>
<dbReference type="Gene3D" id="2.130.10.10">
    <property type="entry name" value="YVTN repeat-like/Quinoprotein amine dehydrogenase"/>
    <property type="match status" value="1"/>
</dbReference>
<dbReference type="Pfam" id="PF16819">
    <property type="entry name" value="DUF5074"/>
    <property type="match status" value="1"/>
</dbReference>
<dbReference type="InterPro" id="IPR015943">
    <property type="entry name" value="WD40/YVTN_repeat-like_dom_sf"/>
</dbReference>
<proteinExistence type="predicted"/>
<dbReference type="Proteomes" id="UP001220610">
    <property type="component" value="Chromosome"/>
</dbReference>
<reference evidence="1" key="1">
    <citation type="submission" date="2023-03" db="EMBL/GenBank/DDBJ databases">
        <title>Andean soil-derived lignocellulolytic bacterial consortium as a source of novel taxa and putative plastic-active enzymes.</title>
        <authorList>
            <person name="Diaz-Garcia L."/>
            <person name="Chuvochina M."/>
            <person name="Feuerriegel G."/>
            <person name="Bunk B."/>
            <person name="Sproer C."/>
            <person name="Streit W.R."/>
            <person name="Rodriguez L.M."/>
            <person name="Overmann J."/>
            <person name="Jimenez D.J."/>
        </authorList>
    </citation>
    <scope>NUCLEOTIDE SEQUENCE</scope>
    <source>
        <strain evidence="1">MAG 7</strain>
    </source>
</reference>
<protein>
    <submittedName>
        <fullName evidence="1">YncE family protein</fullName>
    </submittedName>
</protein>
<evidence type="ECO:0000313" key="1">
    <source>
        <dbReference type="EMBL" id="WEK34058.1"/>
    </source>
</evidence>
<dbReference type="EMBL" id="CP119311">
    <property type="protein sequence ID" value="WEK34058.1"/>
    <property type="molecule type" value="Genomic_DNA"/>
</dbReference>
<dbReference type="SUPFAM" id="SSF50969">
    <property type="entry name" value="YVTN repeat-like/Quinoprotein amine dehydrogenase"/>
    <property type="match status" value="1"/>
</dbReference>
<dbReference type="PANTHER" id="PTHR47197">
    <property type="entry name" value="PROTEIN NIRF"/>
    <property type="match status" value="1"/>
</dbReference>
<gene>
    <name evidence="1" type="ORF">P0Y53_16345</name>
</gene>
<dbReference type="InterPro" id="IPR011044">
    <property type="entry name" value="Quino_amine_DH_bsu"/>
</dbReference>
<dbReference type="PANTHER" id="PTHR47197:SF3">
    <property type="entry name" value="DIHYDRO-HEME D1 DEHYDROGENASE"/>
    <property type="match status" value="1"/>
</dbReference>
<name>A0AAJ5WP92_9BACT</name>
<dbReference type="PROSITE" id="PS51257">
    <property type="entry name" value="PROKAR_LIPOPROTEIN"/>
    <property type="match status" value="1"/>
</dbReference>
<accession>A0AAJ5WP92</accession>
<dbReference type="AlphaFoldDB" id="A0AAJ5WP92"/>
<organism evidence="1 2">
    <name type="scientific">Candidatus Pseudobacter hemicellulosilyticus</name>
    <dbReference type="NCBI Taxonomy" id="3121375"/>
    <lineage>
        <taxon>Bacteria</taxon>
        <taxon>Pseudomonadati</taxon>
        <taxon>Bacteroidota</taxon>
        <taxon>Chitinophagia</taxon>
        <taxon>Chitinophagales</taxon>
        <taxon>Chitinophagaceae</taxon>
        <taxon>Pseudobacter</taxon>
    </lineage>
</organism>
<sequence length="382" mass="42762">MRKYPLFIIVFLATLAGSCRKDVEVFMMEEIPVAPPALDGFAGFYLLNEGNMGSNKSTLDYYDYATGNYQRNIYAAINPTVPKELGDVGNDIAIYGGKLYAVINASKKVEVMDARTAKRIGQIEIPNCRYIKFDKGFAYITSYAGPIEINPNYAQKGYVAKVDTATLAIVDKCIVGYQPDGLEIVDGKIYVANSGGYMGAGSTEKYERTVSVIDMATFKEEKRIDVDYNLHHIKADQRGNLWVTSRGDYKKLPSRLYFIDKGQQKVTDTVPIAASNYYLDGDSLYIYSTEWSYITYSNVITYAIVNTLTHEVVTRSFITDGTDKEIEIPYGIMVHPITKDIYVTDAGNYVAPGVLYCFDKTGKKKWYVRTGDIPAHFALLPE</sequence>
<dbReference type="InterPro" id="IPR031815">
    <property type="entry name" value="DUF5074"/>
</dbReference>